<name>A0A673UD40_SURSU</name>
<keyword evidence="4" id="KW-0158">Chromosome</keyword>
<reference evidence="7 8" key="1">
    <citation type="submission" date="2019-05" db="EMBL/GenBank/DDBJ databases">
        <title>A Chromosome-scale Meerkat (S. suricatta) Genome Assembly.</title>
        <authorList>
            <person name="Dudchenko O."/>
            <person name="Lieberman Aiden E."/>
            <person name="Tung J."/>
            <person name="Barreiro L.B."/>
            <person name="Clutton-Brock T.H."/>
        </authorList>
    </citation>
    <scope>NUCLEOTIDE SEQUENCE [LARGE SCALE GENOMIC DNA]</scope>
</reference>
<dbReference type="AlphaFoldDB" id="A0A673UD40"/>
<dbReference type="GO" id="GO:0006974">
    <property type="term" value="P:DNA damage response"/>
    <property type="evidence" value="ECO:0007669"/>
    <property type="project" value="InterPro"/>
</dbReference>
<reference evidence="7" key="3">
    <citation type="submission" date="2025-09" db="UniProtKB">
        <authorList>
            <consortium name="Ensembl"/>
        </authorList>
    </citation>
    <scope>IDENTIFICATION</scope>
</reference>
<comment type="similarity">
    <text evidence="3">Belongs to the HPF1 family.</text>
</comment>
<dbReference type="GO" id="GO:0005634">
    <property type="term" value="C:nucleus"/>
    <property type="evidence" value="ECO:0007669"/>
    <property type="project" value="UniProtKB-SubCell"/>
</dbReference>
<dbReference type="PANTHER" id="PTHR13386">
    <property type="entry name" value="HISTONE PARYLATION FACTOR 1"/>
    <property type="match status" value="1"/>
</dbReference>
<dbReference type="PANTHER" id="PTHR13386:SF1">
    <property type="entry name" value="HISTONE PARYLATION FACTOR 1"/>
    <property type="match status" value="1"/>
</dbReference>
<keyword evidence="8" id="KW-1185">Reference proteome</keyword>
<sequence length="410" mass="47098">MAGGGGKRRPGREGQQCENTVDVKKSKSCEADVSSDLRQEVENHYKLSLPEDFYHFWKFCEELDPEKPADSLSTSLGLRLVGPYDILAGKHKMKKKSASLNFNLHWRFYYDPPEFQTIIIGDNKTQFHMGYFRDSPDELPVYVGTNEAKKNCIIVQSGDNVFAAVKLFLMKKLKEVTDKKKTSLLKNIDEKLTEAARELGYSLEQRTVKMKQRDKKVVTKTFHGAGLVVPVDKNDVGYRELPETDANLKKICKTIVEAPSDEDRLKAFAPIQEMMTFVQFANDECDYGMGLELGIDLFCYGSHYFHKVAGQLLPLAYNLLKRNLFAEIIEHHLANRINESKCTEVRRRDPEDGSGRPEKGLCSHRIRDTHSLFLNPRSHCKLRSYLHICKSELVYKNHIKKVKLFKRDIN</sequence>
<evidence type="ECO:0000256" key="5">
    <source>
        <dbReference type="ARBA" id="ARBA00023242"/>
    </source>
</evidence>
<dbReference type="GO" id="GO:0072572">
    <property type="term" value="F:poly-ADP-D-ribose binding"/>
    <property type="evidence" value="ECO:0007669"/>
    <property type="project" value="TreeGrafter"/>
</dbReference>
<accession>A0A673UD40</accession>
<evidence type="ECO:0000256" key="1">
    <source>
        <dbReference type="ARBA" id="ARBA00004123"/>
    </source>
</evidence>
<dbReference type="OMA" id="HKELHML"/>
<organism evidence="7 8">
    <name type="scientific">Suricata suricatta</name>
    <name type="common">Meerkat</name>
    <dbReference type="NCBI Taxonomy" id="37032"/>
    <lineage>
        <taxon>Eukaryota</taxon>
        <taxon>Metazoa</taxon>
        <taxon>Chordata</taxon>
        <taxon>Craniata</taxon>
        <taxon>Vertebrata</taxon>
        <taxon>Euteleostomi</taxon>
        <taxon>Mammalia</taxon>
        <taxon>Eutheria</taxon>
        <taxon>Laurasiatheria</taxon>
        <taxon>Carnivora</taxon>
        <taxon>Feliformia</taxon>
        <taxon>Herpestidae</taxon>
        <taxon>Suricata</taxon>
    </lineage>
</organism>
<protein>
    <submittedName>
        <fullName evidence="7">Histone PARylation factor 1</fullName>
    </submittedName>
</protein>
<evidence type="ECO:0000256" key="2">
    <source>
        <dbReference type="ARBA" id="ARBA00004286"/>
    </source>
</evidence>
<evidence type="ECO:0000256" key="6">
    <source>
        <dbReference type="SAM" id="MobiDB-lite"/>
    </source>
</evidence>
<proteinExistence type="inferred from homology"/>
<keyword evidence="5" id="KW-0539">Nucleus</keyword>
<dbReference type="GO" id="GO:0005694">
    <property type="term" value="C:chromosome"/>
    <property type="evidence" value="ECO:0007669"/>
    <property type="project" value="UniProtKB-SubCell"/>
</dbReference>
<feature type="compositionally biased region" description="Basic residues" evidence="6">
    <location>
        <begin position="1"/>
        <end position="10"/>
    </location>
</feature>
<evidence type="ECO:0000313" key="8">
    <source>
        <dbReference type="Proteomes" id="UP000472268"/>
    </source>
</evidence>
<dbReference type="Ensembl" id="ENSSSUT00005026859.1">
    <property type="protein sequence ID" value="ENSSSUP00005023453.1"/>
    <property type="gene ID" value="ENSSSUG00005015251.1"/>
</dbReference>
<gene>
    <name evidence="7" type="primary">LOC115291414</name>
</gene>
<dbReference type="GO" id="GO:0042393">
    <property type="term" value="F:histone binding"/>
    <property type="evidence" value="ECO:0007669"/>
    <property type="project" value="InterPro"/>
</dbReference>
<feature type="region of interest" description="Disordered" evidence="6">
    <location>
        <begin position="1"/>
        <end position="27"/>
    </location>
</feature>
<dbReference type="Pfam" id="PF10228">
    <property type="entry name" value="HPF1"/>
    <property type="match status" value="1"/>
</dbReference>
<evidence type="ECO:0000256" key="4">
    <source>
        <dbReference type="ARBA" id="ARBA00022454"/>
    </source>
</evidence>
<dbReference type="InterPro" id="IPR019361">
    <property type="entry name" value="HPF1"/>
</dbReference>
<evidence type="ECO:0000313" key="7">
    <source>
        <dbReference type="Ensembl" id="ENSSSUP00005023453.1"/>
    </source>
</evidence>
<reference evidence="7" key="2">
    <citation type="submission" date="2025-08" db="UniProtKB">
        <authorList>
            <consortium name="Ensembl"/>
        </authorList>
    </citation>
    <scope>IDENTIFICATION</scope>
</reference>
<comment type="subcellular location">
    <subcellularLocation>
        <location evidence="2">Chromosome</location>
    </subcellularLocation>
    <subcellularLocation>
        <location evidence="1">Nucleus</location>
    </subcellularLocation>
</comment>
<dbReference type="Proteomes" id="UP000472268">
    <property type="component" value="Chromosome 1"/>
</dbReference>
<evidence type="ECO:0000256" key="3">
    <source>
        <dbReference type="ARBA" id="ARBA00010803"/>
    </source>
</evidence>